<dbReference type="GO" id="GO:0009279">
    <property type="term" value="C:cell outer membrane"/>
    <property type="evidence" value="ECO:0007669"/>
    <property type="project" value="UniProtKB-SubCell"/>
</dbReference>
<feature type="chain" id="PRO_5044525211" description="Variable large protein" evidence="8">
    <location>
        <begin position="25"/>
        <end position="347"/>
    </location>
</feature>
<keyword evidence="5 8" id="KW-0564">Palmitate</keyword>
<keyword evidence="9" id="KW-0614">Plasmid</keyword>
<dbReference type="Proteomes" id="UP000001205">
    <property type="component" value="Plasmid lpF33.5"/>
</dbReference>
<dbReference type="AlphaFoldDB" id="A0ABF7R0H7"/>
<keyword evidence="4 8" id="KW-0472">Membrane</keyword>
<dbReference type="EMBL" id="CP019366">
    <property type="protein sequence ID" value="ASJ27697.1"/>
    <property type="molecule type" value="Genomic_DNA"/>
</dbReference>
<keyword evidence="7 8" id="KW-0449">Lipoprotein</keyword>
<evidence type="ECO:0000256" key="3">
    <source>
        <dbReference type="ARBA" id="ARBA00022729"/>
    </source>
</evidence>
<evidence type="ECO:0000256" key="5">
    <source>
        <dbReference type="ARBA" id="ARBA00023139"/>
    </source>
</evidence>
<dbReference type="SUPFAM" id="SSF74748">
    <property type="entry name" value="Variable surface antigen VlsE"/>
    <property type="match status" value="1"/>
</dbReference>
<evidence type="ECO:0000256" key="7">
    <source>
        <dbReference type="ARBA" id="ARBA00023288"/>
    </source>
</evidence>
<organism evidence="9 10">
    <name type="scientific">Borrelia turicatae (strain 91E135)</name>
    <dbReference type="NCBI Taxonomy" id="314724"/>
    <lineage>
        <taxon>Bacteria</taxon>
        <taxon>Pseudomonadati</taxon>
        <taxon>Spirochaetota</taxon>
        <taxon>Spirochaetia</taxon>
        <taxon>Spirochaetales</taxon>
        <taxon>Borreliaceae</taxon>
        <taxon>Borrelia</taxon>
    </lineage>
</organism>
<dbReference type="KEGG" id="btu:BT0_F12"/>
<comment type="function">
    <text evidence="1 8">The Vlp and Vsp proteins are antigenically distinct proteins, only one vlp or vsp gene is transcriptionally active at any one time. Switching between these genes is a mechanism of host immune response evasion.</text>
</comment>
<proteinExistence type="predicted"/>
<feature type="signal peptide" evidence="8">
    <location>
        <begin position="1"/>
        <end position="24"/>
    </location>
</feature>
<keyword evidence="6 8" id="KW-0998">Cell outer membrane</keyword>
<keyword evidence="3 8" id="KW-0732">Signal</keyword>
<dbReference type="PROSITE" id="PS51257">
    <property type="entry name" value="PROKAR_LIPOPROTEIN"/>
    <property type="match status" value="1"/>
</dbReference>
<gene>
    <name evidence="9" type="primary">vlpC8</name>
    <name evidence="9" type="ORF">BT0_F12</name>
</gene>
<protein>
    <recommendedName>
        <fullName evidence="8">Variable large protein</fullName>
    </recommendedName>
</protein>
<evidence type="ECO:0000256" key="1">
    <source>
        <dbReference type="ARBA" id="ARBA00003932"/>
    </source>
</evidence>
<evidence type="ECO:0000256" key="8">
    <source>
        <dbReference type="RuleBase" id="RU363105"/>
    </source>
</evidence>
<sequence>MKRITLSALLMTLFLLLSCGSGSSKTEDPQNKFLKSLISLSNDFLNVFTSFGDILAKTLGFNTNTKKSDVGVYFKTVQDTVQGTKDKLNKIVADMKSENNPNASAVETAVTNLVTTTLDKIIQGAKTASEAIGSDNNPIGNVAADNNGGAAGTGVDSLVKGIKSIVDVVLKDVGNAEAGDDKKAEDGAVGAARANNAGDGAGKLFANATAGADDKKAVADAAKAVGAVTGADILQAMVKNEDSAKLATNDAANVVGVNAPKDGTIAGGIALRAMAKGGKFANGDNAANTKEAIRNIAVSAVTKALDTLTIAISNTIDTELKTVKDAMKFNPNDTLVTTDNQVPETKS</sequence>
<accession>A0ABF7R0H7</accession>
<evidence type="ECO:0000256" key="4">
    <source>
        <dbReference type="ARBA" id="ARBA00023136"/>
    </source>
</evidence>
<evidence type="ECO:0000313" key="9">
    <source>
        <dbReference type="EMBL" id="ASJ27697.1"/>
    </source>
</evidence>
<comment type="subcellular location">
    <subcellularLocation>
        <location evidence="2 8">Cell outer membrane</location>
        <topology evidence="2 8">Lipid-anchor</topology>
    </subcellularLocation>
</comment>
<reference evidence="9 10" key="1">
    <citation type="submission" date="2017-01" db="EMBL/GenBank/DDBJ databases">
        <title>Reassembled and rearranged: the organization and evolution of antigen-encoding plasmids in two relapsing fever Borrelia species.</title>
        <authorList>
            <person name="Barbour A.G."/>
            <person name="Dai Q."/>
            <person name="Miller S.C."/>
            <person name="Porcella S.F."/>
            <person name="Schwan T.G."/>
            <person name="Lopez J.E."/>
        </authorList>
    </citation>
    <scope>NUCLEOTIDE SEQUENCE [LARGE SCALE GENOMIC DNA]</scope>
    <source>
        <strain evidence="9 10">91E135</strain>
        <plasmid evidence="9 10">lpF33.5</plasmid>
    </source>
</reference>
<evidence type="ECO:0000256" key="2">
    <source>
        <dbReference type="ARBA" id="ARBA00004459"/>
    </source>
</evidence>
<evidence type="ECO:0000256" key="6">
    <source>
        <dbReference type="ARBA" id="ARBA00023237"/>
    </source>
</evidence>
<geneLocation type="plasmid" evidence="9 10">
    <name>lpF33.5</name>
</geneLocation>
<evidence type="ECO:0000313" key="10">
    <source>
        <dbReference type="Proteomes" id="UP000001205"/>
    </source>
</evidence>
<keyword evidence="10" id="KW-1185">Reference proteome</keyword>
<dbReference type="Pfam" id="PF00921">
    <property type="entry name" value="Lipoprotein_2"/>
    <property type="match status" value="1"/>
</dbReference>
<name>A0ABF7R0H7_BORT9</name>
<dbReference type="InterPro" id="IPR000680">
    <property type="entry name" value="Borrelia_lipo"/>
</dbReference>
<dbReference type="RefSeq" id="WP_088895172.1">
    <property type="nucleotide sequence ID" value="NZ_CP019366.1"/>
</dbReference>